<gene>
    <name evidence="2" type="ORF">H1S01_01085</name>
</gene>
<organism evidence="2 3">
    <name type="scientific">Heliobacterium chlorum</name>
    <dbReference type="NCBI Taxonomy" id="2698"/>
    <lineage>
        <taxon>Bacteria</taxon>
        <taxon>Bacillati</taxon>
        <taxon>Bacillota</taxon>
        <taxon>Clostridia</taxon>
        <taxon>Eubacteriales</taxon>
        <taxon>Heliobacteriaceae</taxon>
        <taxon>Heliobacterium</taxon>
    </lineage>
</organism>
<dbReference type="Proteomes" id="UP000617402">
    <property type="component" value="Unassembled WGS sequence"/>
</dbReference>
<evidence type="ECO:0000313" key="3">
    <source>
        <dbReference type="Proteomes" id="UP000617402"/>
    </source>
</evidence>
<dbReference type="RefSeq" id="WP_188038278.1">
    <property type="nucleotide sequence ID" value="NZ_JACVHF010000001.1"/>
</dbReference>
<dbReference type="EMBL" id="JACVHF010000001">
    <property type="protein sequence ID" value="MBC9783099.1"/>
    <property type="molecule type" value="Genomic_DNA"/>
</dbReference>
<proteinExistence type="predicted"/>
<dbReference type="InterPro" id="IPR036178">
    <property type="entry name" value="Formintransfe-cycloase-like_sf"/>
</dbReference>
<reference evidence="2 3" key="1">
    <citation type="submission" date="2020-07" db="EMBL/GenBank/DDBJ databases">
        <title>Draft whole-genome sequence of Heliobacterium chlorum DSM 3682, type strain.</title>
        <authorList>
            <person name="Kyndt J.A."/>
            <person name="Meyer T.E."/>
            <person name="Imhoff J.F."/>
        </authorList>
    </citation>
    <scope>NUCLEOTIDE SEQUENCE [LARGE SCALE GENOMIC DNA]</scope>
    <source>
        <strain evidence="2 3">DSM 3682</strain>
    </source>
</reference>
<evidence type="ECO:0000259" key="1">
    <source>
        <dbReference type="Pfam" id="PF04961"/>
    </source>
</evidence>
<feature type="domain" description="Cyclodeaminase/cyclohydrolase" evidence="1">
    <location>
        <begin position="8"/>
        <end position="184"/>
    </location>
</feature>
<comment type="caution">
    <text evidence="2">The sequence shown here is derived from an EMBL/GenBank/DDBJ whole genome shotgun (WGS) entry which is preliminary data.</text>
</comment>
<accession>A0ABR7SZP7</accession>
<evidence type="ECO:0000313" key="2">
    <source>
        <dbReference type="EMBL" id="MBC9783099.1"/>
    </source>
</evidence>
<keyword evidence="3" id="KW-1185">Reference proteome</keyword>
<dbReference type="InterPro" id="IPR007044">
    <property type="entry name" value="Cyclodeamin/CycHdrlase"/>
</dbReference>
<sequence>MSDIFDLSLREVIAQSASSSPTPGGGSVSAIAASFGAAMVAMVGNLTTGKEKFKEVEPQVQEQLQKLQGILSRLENLVRADIEAFDAYMAVFKMPKDTEDQKAARAQAMQVAAKNATNVPLSIGETCLEALVSAVELAVVGNKMAISDVGVGAYLAEAALKGALLSVDINLPAIKDETFVAESAVRRDRLIEQALALRETAVAEVLKRIRG</sequence>
<protein>
    <submittedName>
        <fullName evidence="2">Cyclodeaminase/cyclohydrolase family protein</fullName>
    </submittedName>
</protein>
<dbReference type="SUPFAM" id="SSF101262">
    <property type="entry name" value="Methenyltetrahydrofolate cyclohydrolase-like"/>
    <property type="match status" value="1"/>
</dbReference>
<name>A0ABR7SZP7_HELCL</name>
<dbReference type="Pfam" id="PF04961">
    <property type="entry name" value="FTCD_C"/>
    <property type="match status" value="1"/>
</dbReference>
<dbReference type="Gene3D" id="1.20.120.680">
    <property type="entry name" value="Formiminotetrahydrofolate cyclodeaminase monomer, up-and-down helical bundle"/>
    <property type="match status" value="1"/>
</dbReference>